<sequence length="130" mass="15191">MPKSAYTLPKEQKRRVCEWIKGLQFPNGYVSNLARCVDIKELWMHGMKSHDCHVFMQKLILIAFQEMFPEHVWSALTEVSLLLQNICSTTFDVHKLHELENSVAIILYNLEKILPPVFFDSMEHLIAHLP</sequence>
<feature type="domain" description="DUF4218" evidence="1">
    <location>
        <begin position="86"/>
        <end position="130"/>
    </location>
</feature>
<dbReference type="InterPro" id="IPR025452">
    <property type="entry name" value="DUF4218"/>
</dbReference>
<name>A0AAW2KAN8_SESRA</name>
<dbReference type="AlphaFoldDB" id="A0AAW2KAN8"/>
<evidence type="ECO:0000259" key="1">
    <source>
        <dbReference type="Pfam" id="PF13960"/>
    </source>
</evidence>
<dbReference type="Pfam" id="PF13960">
    <property type="entry name" value="DUF4218"/>
    <property type="match status" value="1"/>
</dbReference>
<gene>
    <name evidence="2" type="ORF">Sradi_6195800</name>
</gene>
<proteinExistence type="predicted"/>
<evidence type="ECO:0000313" key="2">
    <source>
        <dbReference type="EMBL" id="KAL0303277.1"/>
    </source>
</evidence>
<dbReference type="EMBL" id="JACGWJ010000029">
    <property type="protein sequence ID" value="KAL0303277.1"/>
    <property type="molecule type" value="Genomic_DNA"/>
</dbReference>
<accession>A0AAW2KAN8</accession>
<reference evidence="2" key="2">
    <citation type="journal article" date="2024" name="Plant">
        <title>Genomic evolution and insights into agronomic trait innovations of Sesamum species.</title>
        <authorList>
            <person name="Miao H."/>
            <person name="Wang L."/>
            <person name="Qu L."/>
            <person name="Liu H."/>
            <person name="Sun Y."/>
            <person name="Le M."/>
            <person name="Wang Q."/>
            <person name="Wei S."/>
            <person name="Zheng Y."/>
            <person name="Lin W."/>
            <person name="Duan Y."/>
            <person name="Cao H."/>
            <person name="Xiong S."/>
            <person name="Wang X."/>
            <person name="Wei L."/>
            <person name="Li C."/>
            <person name="Ma Q."/>
            <person name="Ju M."/>
            <person name="Zhao R."/>
            <person name="Li G."/>
            <person name="Mu C."/>
            <person name="Tian Q."/>
            <person name="Mei H."/>
            <person name="Zhang T."/>
            <person name="Gao T."/>
            <person name="Zhang H."/>
        </authorList>
    </citation>
    <scope>NUCLEOTIDE SEQUENCE</scope>
    <source>
        <strain evidence="2">G02</strain>
    </source>
</reference>
<protein>
    <recommendedName>
        <fullName evidence="1">DUF4218 domain-containing protein</fullName>
    </recommendedName>
</protein>
<comment type="caution">
    <text evidence="2">The sequence shown here is derived from an EMBL/GenBank/DDBJ whole genome shotgun (WGS) entry which is preliminary data.</text>
</comment>
<reference evidence="2" key="1">
    <citation type="submission" date="2020-06" db="EMBL/GenBank/DDBJ databases">
        <authorList>
            <person name="Li T."/>
            <person name="Hu X."/>
            <person name="Zhang T."/>
            <person name="Song X."/>
            <person name="Zhang H."/>
            <person name="Dai N."/>
            <person name="Sheng W."/>
            <person name="Hou X."/>
            <person name="Wei L."/>
        </authorList>
    </citation>
    <scope>NUCLEOTIDE SEQUENCE</scope>
    <source>
        <strain evidence="2">G02</strain>
        <tissue evidence="2">Leaf</tissue>
    </source>
</reference>
<organism evidence="2">
    <name type="scientific">Sesamum radiatum</name>
    <name type="common">Black benniseed</name>
    <dbReference type="NCBI Taxonomy" id="300843"/>
    <lineage>
        <taxon>Eukaryota</taxon>
        <taxon>Viridiplantae</taxon>
        <taxon>Streptophyta</taxon>
        <taxon>Embryophyta</taxon>
        <taxon>Tracheophyta</taxon>
        <taxon>Spermatophyta</taxon>
        <taxon>Magnoliopsida</taxon>
        <taxon>eudicotyledons</taxon>
        <taxon>Gunneridae</taxon>
        <taxon>Pentapetalae</taxon>
        <taxon>asterids</taxon>
        <taxon>lamiids</taxon>
        <taxon>Lamiales</taxon>
        <taxon>Pedaliaceae</taxon>
        <taxon>Sesamum</taxon>
    </lineage>
</organism>
<dbReference type="PANTHER" id="PTHR48258">
    <property type="entry name" value="DUF4218 DOMAIN-CONTAINING PROTEIN-RELATED"/>
    <property type="match status" value="1"/>
</dbReference>
<dbReference type="PANTHER" id="PTHR48258:SF4">
    <property type="entry name" value="DUF4216 DOMAIN-CONTAINING PROTEIN"/>
    <property type="match status" value="1"/>
</dbReference>